<keyword evidence="9" id="KW-0735">Signal-anchor</keyword>
<dbReference type="EC" id="2.8.2.-" evidence="9"/>
<evidence type="ECO:0000256" key="2">
    <source>
        <dbReference type="ARBA" id="ARBA00006339"/>
    </source>
</evidence>
<keyword evidence="9" id="KW-0119">Carbohydrate metabolism</keyword>
<reference evidence="10 11" key="1">
    <citation type="submission" date="2024-02" db="EMBL/GenBank/DDBJ databases">
        <authorList>
            <person name="Daric V."/>
            <person name="Darras S."/>
        </authorList>
    </citation>
    <scope>NUCLEOTIDE SEQUENCE [LARGE SCALE GENOMIC DNA]</scope>
</reference>
<gene>
    <name evidence="10" type="ORF">CVLEPA_LOCUS5059</name>
</gene>
<sequence length="418" mass="47804">MKMRFRKSLFLLFGACAVMFGSVSVFEKYKNANKTWAVTKALHGLPYSMRPSVKRPVAWSESSPQAGHHEEQVVSTNTTLTAGGTPENVVILEEHDSRVGVLVPLDEAPTIHVQAAVQDETTKENDYVLENLEKDTYENSSFMKRMSQRMADRKAIMFEACQALGLNRGEVGKIRLLLSDKYKLAYCPVPKTGCSNMKRIVLELNGYNTTKLENLQVHDVSHQIHYEDYGIPETMEKMSYTSVILVRHPYERLVSSYNNKIRFPYNDDFHEFAEEMKALYRNFSRFSDTKSSPSFEEFVQYISDGRNNGDHTTGGERHWSKYNSICFPCLVDYDVIAHLETIQEDSEYLLKLIGAPSALKFSSGYAKSGKSETKNGKYIENYFNQLTQTQKDKLYNAYESDFKLFGYFAGKETITNIL</sequence>
<evidence type="ECO:0000256" key="9">
    <source>
        <dbReference type="RuleBase" id="RU364020"/>
    </source>
</evidence>
<evidence type="ECO:0000256" key="4">
    <source>
        <dbReference type="ARBA" id="ARBA00022692"/>
    </source>
</evidence>
<evidence type="ECO:0000256" key="5">
    <source>
        <dbReference type="ARBA" id="ARBA00022989"/>
    </source>
</evidence>
<keyword evidence="11" id="KW-1185">Reference proteome</keyword>
<keyword evidence="8 9" id="KW-0325">Glycoprotein</keyword>
<evidence type="ECO:0000256" key="3">
    <source>
        <dbReference type="ARBA" id="ARBA00022679"/>
    </source>
</evidence>
<accession>A0ABP0FAI2</accession>
<evidence type="ECO:0000256" key="6">
    <source>
        <dbReference type="ARBA" id="ARBA00023034"/>
    </source>
</evidence>
<protein>
    <recommendedName>
        <fullName evidence="9">Carbohydrate sulfotransferase</fullName>
        <ecNumber evidence="9">2.8.2.-</ecNumber>
    </recommendedName>
</protein>
<evidence type="ECO:0000256" key="1">
    <source>
        <dbReference type="ARBA" id="ARBA00004323"/>
    </source>
</evidence>
<evidence type="ECO:0000313" key="10">
    <source>
        <dbReference type="EMBL" id="CAK8675480.1"/>
    </source>
</evidence>
<dbReference type="Proteomes" id="UP001642483">
    <property type="component" value="Unassembled WGS sequence"/>
</dbReference>
<comment type="similarity">
    <text evidence="2 9">Belongs to the sulfotransferase 2 family.</text>
</comment>
<dbReference type="EMBL" id="CAWYQH010000024">
    <property type="protein sequence ID" value="CAK8675480.1"/>
    <property type="molecule type" value="Genomic_DNA"/>
</dbReference>
<keyword evidence="4" id="KW-0812">Transmembrane</keyword>
<dbReference type="InterPro" id="IPR018011">
    <property type="entry name" value="Carb_sulfotrans_8-10"/>
</dbReference>
<keyword evidence="6 9" id="KW-0333">Golgi apparatus</keyword>
<dbReference type="Pfam" id="PF03567">
    <property type="entry name" value="Sulfotransfer_2"/>
    <property type="match status" value="1"/>
</dbReference>
<dbReference type="PANTHER" id="PTHR12137">
    <property type="entry name" value="CARBOHYDRATE SULFOTRANSFERASE"/>
    <property type="match status" value="1"/>
</dbReference>
<organism evidence="10 11">
    <name type="scientific">Clavelina lepadiformis</name>
    <name type="common">Light-bulb sea squirt</name>
    <name type="synonym">Ascidia lepadiformis</name>
    <dbReference type="NCBI Taxonomy" id="159417"/>
    <lineage>
        <taxon>Eukaryota</taxon>
        <taxon>Metazoa</taxon>
        <taxon>Chordata</taxon>
        <taxon>Tunicata</taxon>
        <taxon>Ascidiacea</taxon>
        <taxon>Aplousobranchia</taxon>
        <taxon>Clavelinidae</taxon>
        <taxon>Clavelina</taxon>
    </lineage>
</organism>
<evidence type="ECO:0000256" key="8">
    <source>
        <dbReference type="ARBA" id="ARBA00023180"/>
    </source>
</evidence>
<evidence type="ECO:0000313" key="11">
    <source>
        <dbReference type="Proteomes" id="UP001642483"/>
    </source>
</evidence>
<keyword evidence="3 9" id="KW-0808">Transferase</keyword>
<keyword evidence="5" id="KW-1133">Transmembrane helix</keyword>
<proteinExistence type="inferred from homology"/>
<dbReference type="InterPro" id="IPR005331">
    <property type="entry name" value="Sulfotransferase"/>
</dbReference>
<dbReference type="PANTHER" id="PTHR12137:SF54">
    <property type="entry name" value="CARBOHYDRATE SULFOTRANSFERASE"/>
    <property type="match status" value="1"/>
</dbReference>
<comment type="caution">
    <text evidence="10">The sequence shown here is derived from an EMBL/GenBank/DDBJ whole genome shotgun (WGS) entry which is preliminary data.</text>
</comment>
<name>A0ABP0FAI2_CLALP</name>
<evidence type="ECO:0000256" key="7">
    <source>
        <dbReference type="ARBA" id="ARBA00023136"/>
    </source>
</evidence>
<keyword evidence="7" id="KW-0472">Membrane</keyword>
<comment type="subcellular location">
    <subcellularLocation>
        <location evidence="1 9">Golgi apparatus membrane</location>
        <topology evidence="1 9">Single-pass type II membrane protein</topology>
    </subcellularLocation>
</comment>